<gene>
    <name evidence="2" type="ORF">H2200_012224</name>
</gene>
<evidence type="ECO:0000256" key="1">
    <source>
        <dbReference type="ARBA" id="ARBA00023002"/>
    </source>
</evidence>
<protein>
    <recommendedName>
        <fullName evidence="4">MGS207 protein</fullName>
    </recommendedName>
</protein>
<evidence type="ECO:0000313" key="3">
    <source>
        <dbReference type="Proteomes" id="UP001172673"/>
    </source>
</evidence>
<name>A0AA38WYE3_9EURO</name>
<dbReference type="InterPro" id="IPR025337">
    <property type="entry name" value="Questin_oxidase-like"/>
</dbReference>
<comment type="caution">
    <text evidence="2">The sequence shown here is derived from an EMBL/GenBank/DDBJ whole genome shotgun (WGS) entry which is preliminary data.</text>
</comment>
<dbReference type="EMBL" id="JAPDRK010000022">
    <property type="protein sequence ID" value="KAJ9603446.1"/>
    <property type="molecule type" value="Genomic_DNA"/>
</dbReference>
<organism evidence="2 3">
    <name type="scientific">Cladophialophora chaetospira</name>
    <dbReference type="NCBI Taxonomy" id="386627"/>
    <lineage>
        <taxon>Eukaryota</taxon>
        <taxon>Fungi</taxon>
        <taxon>Dikarya</taxon>
        <taxon>Ascomycota</taxon>
        <taxon>Pezizomycotina</taxon>
        <taxon>Eurotiomycetes</taxon>
        <taxon>Chaetothyriomycetidae</taxon>
        <taxon>Chaetothyriales</taxon>
        <taxon>Herpotrichiellaceae</taxon>
        <taxon>Cladophialophora</taxon>
    </lineage>
</organism>
<proteinExistence type="predicted"/>
<evidence type="ECO:0000313" key="2">
    <source>
        <dbReference type="EMBL" id="KAJ9603446.1"/>
    </source>
</evidence>
<dbReference type="AlphaFoldDB" id="A0AA38WYE3"/>
<dbReference type="PANTHER" id="PTHR35870:SF6">
    <property type="entry name" value="MGS207 PROTEIN"/>
    <property type="match status" value="1"/>
</dbReference>
<accession>A0AA38WYE3</accession>
<evidence type="ECO:0008006" key="4">
    <source>
        <dbReference type="Google" id="ProtNLM"/>
    </source>
</evidence>
<keyword evidence="3" id="KW-1185">Reference proteome</keyword>
<sequence length="413" mass="47889">MAPHANGDIVHGSESAPFKELPVFSITKLTDERTKALAECLRGNHEMFAVLRDPYLIFHNHMPHILGSAYYLGASGDQLKKIAKSEGEALRPHDQVPVQDTITKADWRKYLNSKNHTVAYQKFFDDEIDNAGGDWKKVVNEYLYSGDAPLVNGFCGGLAHPFIHLAYAYEYDSREVASESLSMASTEYDMMHGYIDNYPPDTSTYKTPDYEEILRRVREDNRFDGHFDLPGFMNTFTIHQTCEEALLEHWNALDLTDGIDKRFEELFDLSVRMAIETGDKETQFDFFLIHLLTVAHGIRILLPTCFPRDRWNDIYRQYWLWTLLMYIAQLRRPIEEDSNKVQLNGRDWKWVEERALTDKWSLDSHYVKVIRALKVGAELFGEKDGWYLKASVKFIDEFDGWVGFGKGVEDYPH</sequence>
<dbReference type="Proteomes" id="UP001172673">
    <property type="component" value="Unassembled WGS sequence"/>
</dbReference>
<dbReference type="PANTHER" id="PTHR35870">
    <property type="entry name" value="PROTEIN, PUTATIVE (AFU_ORTHOLOGUE AFUA_5G03330)-RELATED"/>
    <property type="match status" value="1"/>
</dbReference>
<keyword evidence="1" id="KW-0560">Oxidoreductase</keyword>
<dbReference type="GO" id="GO:0016491">
    <property type="term" value="F:oxidoreductase activity"/>
    <property type="evidence" value="ECO:0007669"/>
    <property type="project" value="UniProtKB-KW"/>
</dbReference>
<reference evidence="2" key="1">
    <citation type="submission" date="2022-10" db="EMBL/GenBank/DDBJ databases">
        <title>Culturing micro-colonial fungi from biological soil crusts in the Mojave desert and describing Neophaeococcomyces mojavensis, and introducing the new genera and species Taxawa tesnikishii.</title>
        <authorList>
            <person name="Kurbessoian T."/>
            <person name="Stajich J.E."/>
        </authorList>
    </citation>
    <scope>NUCLEOTIDE SEQUENCE</scope>
    <source>
        <strain evidence="2">TK_41</strain>
    </source>
</reference>
<dbReference type="Pfam" id="PF14027">
    <property type="entry name" value="Questin_oxidase"/>
    <property type="match status" value="1"/>
</dbReference>